<dbReference type="GO" id="GO:0005975">
    <property type="term" value="P:carbohydrate metabolic process"/>
    <property type="evidence" value="ECO:0007669"/>
    <property type="project" value="InterPro"/>
</dbReference>
<reference evidence="2" key="2">
    <citation type="submission" date="2020-09" db="EMBL/GenBank/DDBJ databases">
        <authorList>
            <person name="Sun Q."/>
            <person name="Zhou Y."/>
        </authorList>
    </citation>
    <scope>NUCLEOTIDE SEQUENCE</scope>
    <source>
        <strain evidence="2">CGMCC 1.16134</strain>
    </source>
</reference>
<evidence type="ECO:0000313" key="2">
    <source>
        <dbReference type="EMBL" id="GGF61527.1"/>
    </source>
</evidence>
<dbReference type="Proteomes" id="UP000637643">
    <property type="component" value="Unassembled WGS sequence"/>
</dbReference>
<keyword evidence="3" id="KW-1185">Reference proteome</keyword>
<evidence type="ECO:0000259" key="1">
    <source>
        <dbReference type="Pfam" id="PF08532"/>
    </source>
</evidence>
<dbReference type="GO" id="GO:0004565">
    <property type="term" value="F:beta-galactosidase activity"/>
    <property type="evidence" value="ECO:0007669"/>
    <property type="project" value="InterPro"/>
</dbReference>
<dbReference type="Pfam" id="PF14871">
    <property type="entry name" value="GHL6"/>
    <property type="match status" value="1"/>
</dbReference>
<dbReference type="Gene3D" id="3.40.50.880">
    <property type="match status" value="1"/>
</dbReference>
<dbReference type="InterPro" id="IPR028212">
    <property type="entry name" value="GHL6"/>
</dbReference>
<dbReference type="InterPro" id="IPR029062">
    <property type="entry name" value="Class_I_gatase-like"/>
</dbReference>
<name>A0A917C033_9BACL</name>
<accession>A0A917C033</accession>
<dbReference type="Gene3D" id="3.20.20.80">
    <property type="entry name" value="Glycosidases"/>
    <property type="match status" value="1"/>
</dbReference>
<proteinExistence type="predicted"/>
<dbReference type="SUPFAM" id="SSF51445">
    <property type="entry name" value="(Trans)glycosidases"/>
    <property type="match status" value="1"/>
</dbReference>
<dbReference type="InterPro" id="IPR013738">
    <property type="entry name" value="Beta_galactosidase_Trimer"/>
</dbReference>
<gene>
    <name evidence="2" type="ORF">GCM10010912_03410</name>
</gene>
<reference evidence="2" key="1">
    <citation type="journal article" date="2014" name="Int. J. Syst. Evol. Microbiol.">
        <title>Complete genome sequence of Corynebacterium casei LMG S-19264T (=DSM 44701T), isolated from a smear-ripened cheese.</title>
        <authorList>
            <consortium name="US DOE Joint Genome Institute (JGI-PGF)"/>
            <person name="Walter F."/>
            <person name="Albersmeier A."/>
            <person name="Kalinowski J."/>
            <person name="Ruckert C."/>
        </authorList>
    </citation>
    <scope>NUCLEOTIDE SEQUENCE</scope>
    <source>
        <strain evidence="2">CGMCC 1.16134</strain>
    </source>
</reference>
<dbReference type="CDD" id="cd03143">
    <property type="entry name" value="A4_beta-galactosidase_middle_domain"/>
    <property type="match status" value="1"/>
</dbReference>
<dbReference type="AlphaFoldDB" id="A0A917C033"/>
<evidence type="ECO:0000313" key="3">
    <source>
        <dbReference type="Proteomes" id="UP000637643"/>
    </source>
</evidence>
<protein>
    <recommendedName>
        <fullName evidence="1">Beta-galactosidase trimerisation domain-containing protein</fullName>
    </recommendedName>
</protein>
<organism evidence="2 3">
    <name type="scientific">Paenibacillus albidus</name>
    <dbReference type="NCBI Taxonomy" id="2041023"/>
    <lineage>
        <taxon>Bacteria</taxon>
        <taxon>Bacillati</taxon>
        <taxon>Bacillota</taxon>
        <taxon>Bacilli</taxon>
        <taxon>Bacillales</taxon>
        <taxon>Paenibacillaceae</taxon>
        <taxon>Paenibacillus</taxon>
    </lineage>
</organism>
<sequence>MRFRQVHLDFHTSGAIPEIGRQFSKEQFQAMLRLGHVDSITVFSKCHHGWAYHPSEANKQHPGLDFDLLGAMIGAAHEIDVKTPVYLSAGLDERLARQHPEWLIRSAEDQTRWVKGFMEPGYHEFCFNTPFLDILLAQITEVVTRYDADGIFLDIVGARKCYCHHCVDTLLQAGEDPRNEQQVLALGERTYLEYTRRVMETVHAIKPGLPIFHNAGHQTRGRRDLVTVNTHLELESLPTGGWGYDHFPLSARYVQSLGLEYLGMTGKFHTSWGEFGGYKHPNALRFEAALSLAHGAKCSIGDQLHPRGLMDEATYSLIGFAYAEVEAKEAWCSGVANVADIAVLSLEAVLEQAPGRLGGPQNRNNPADIGVVRMLNESHYLYDVVDASANFAAYKVLLLPDGIMLWPELAAKIGKFMEQGGKVLATGRSGLTLNGDGFALDLGVTWLGRNEYKPNYFRPDFTPGALLPASFVMYSEGQMVKLTASGRVLGQQENPYFNRDVFTFCSHLHTPSDQHPAGPGMVATDSSIYIAWNVFSDYADNGHLILKEMVKHALGLLLPEATLQTDLPAQGIATLQHQQAGNRYVNHLLYANPVKKGRVEVIEDIVPLYDIQVTLRLPTVPTRVYLAPQQTGLAFSVVDHVLTYRVPSLENHQMVVIE</sequence>
<dbReference type="InterPro" id="IPR017853">
    <property type="entry name" value="GH"/>
</dbReference>
<dbReference type="EMBL" id="BMKR01000001">
    <property type="protein sequence ID" value="GGF61527.1"/>
    <property type="molecule type" value="Genomic_DNA"/>
</dbReference>
<dbReference type="RefSeq" id="WP_189021868.1">
    <property type="nucleotide sequence ID" value="NZ_BMKR01000001.1"/>
</dbReference>
<dbReference type="SUPFAM" id="SSF52317">
    <property type="entry name" value="Class I glutamine amidotransferase-like"/>
    <property type="match status" value="1"/>
</dbReference>
<dbReference type="Pfam" id="PF08532">
    <property type="entry name" value="Glyco_hydro_42M"/>
    <property type="match status" value="1"/>
</dbReference>
<feature type="domain" description="Beta-galactosidase trimerisation" evidence="1">
    <location>
        <begin position="377"/>
        <end position="431"/>
    </location>
</feature>
<comment type="caution">
    <text evidence="2">The sequence shown here is derived from an EMBL/GenBank/DDBJ whole genome shotgun (WGS) entry which is preliminary data.</text>
</comment>